<dbReference type="Pfam" id="PF13522">
    <property type="entry name" value="GATase_6"/>
    <property type="match status" value="1"/>
</dbReference>
<sequence>MCGIFGVVGTKDNASKLVFAGLKDIEYRGYDSWGISFFTDNRFKTLKKIGFLPKSLNLVSSTLSIGHTRWATHGGVTDENAHPHMDCTNKLTLVHNGIFENYLELKNTLKNHKFKSQTDTEVIIHLIEEQLKSQPLAEAVATVFNKLQGLNAVVVSDGKDIVACKIGSPLVVGRTKNGFIIASDPNAILQHTSELIFLEDGQQVILNSSLELFDLKTSAEIKPQFTKVKWEYAGENLKDFPHFMLKEIYEQPQVLYNQIQNLENIENIAQEIKKAFGTYFIGCGSAGYACILGEYLFSQITKKHVNFALGSEFNYTEHFLTDKSLLIAISQSGETIDIVEPVSSAMKKGVKVVALTNTLGSTLYRMSDIKMMLQAGPEKAVASTKALLAMIANILLLSFAVAGKLKEGVDVIEKSVKEIESILQKKDLIQKLAIKIHKVRHIYVLGRGLSYPVALESALKIKEVSYIHAEGLAGGELKHGPIALIEKGTPVIVYVPDDETKGAILANAMEVKARGAYIIGVAAENNQLYDYFFQVSDCRASSVLPNIVFAQFLGYFLATKLGYNPDKPRNLAKSVTVK</sequence>
<reference evidence="10 11" key="1">
    <citation type="journal article" date="2016" name="Nat. Commun.">
        <title>Thousands of microbial genomes shed light on interconnected biogeochemical processes in an aquifer system.</title>
        <authorList>
            <person name="Anantharaman K."/>
            <person name="Brown C.T."/>
            <person name="Hug L.A."/>
            <person name="Sharon I."/>
            <person name="Castelle C.J."/>
            <person name="Probst A.J."/>
            <person name="Thomas B.C."/>
            <person name="Singh A."/>
            <person name="Wilkins M.J."/>
            <person name="Karaoz U."/>
            <person name="Brodie E.L."/>
            <person name="Williams K.H."/>
            <person name="Hubbard S.S."/>
            <person name="Banfield J.F."/>
        </authorList>
    </citation>
    <scope>NUCLEOTIDE SEQUENCE [LARGE SCALE GENOMIC DNA]</scope>
</reference>
<keyword evidence="6" id="KW-0677">Repeat</keyword>
<evidence type="ECO:0000259" key="9">
    <source>
        <dbReference type="PROSITE" id="PS51464"/>
    </source>
</evidence>
<dbReference type="GO" id="GO:0097367">
    <property type="term" value="F:carbohydrate derivative binding"/>
    <property type="evidence" value="ECO:0007669"/>
    <property type="project" value="InterPro"/>
</dbReference>
<dbReference type="GO" id="GO:0006002">
    <property type="term" value="P:fructose 6-phosphate metabolic process"/>
    <property type="evidence" value="ECO:0007669"/>
    <property type="project" value="TreeGrafter"/>
</dbReference>
<evidence type="ECO:0000313" key="11">
    <source>
        <dbReference type="Proteomes" id="UP000177042"/>
    </source>
</evidence>
<dbReference type="NCBIfam" id="TIGR01135">
    <property type="entry name" value="glmS"/>
    <property type="match status" value="1"/>
</dbReference>
<dbReference type="InterPro" id="IPR035490">
    <property type="entry name" value="GlmS/FrlB_SIS"/>
</dbReference>
<evidence type="ECO:0000313" key="10">
    <source>
        <dbReference type="EMBL" id="OGE25218.1"/>
    </source>
</evidence>
<name>A0A1F5J9G0_9BACT</name>
<dbReference type="CDD" id="cd05008">
    <property type="entry name" value="SIS_GlmS_GlmD_1"/>
    <property type="match status" value="1"/>
</dbReference>
<dbReference type="Pfam" id="PF01380">
    <property type="entry name" value="SIS"/>
    <property type="match status" value="2"/>
</dbReference>
<dbReference type="GO" id="GO:0004360">
    <property type="term" value="F:glutamine-fructose-6-phosphate transaminase (isomerizing) activity"/>
    <property type="evidence" value="ECO:0007669"/>
    <property type="project" value="UniProtKB-EC"/>
</dbReference>
<evidence type="ECO:0000256" key="4">
    <source>
        <dbReference type="ARBA" id="ARBA00022576"/>
    </source>
</evidence>
<dbReference type="PANTHER" id="PTHR10937">
    <property type="entry name" value="GLUCOSAMINE--FRUCTOSE-6-PHOSPHATE AMINOTRANSFERASE, ISOMERIZING"/>
    <property type="match status" value="1"/>
</dbReference>
<keyword evidence="7" id="KW-0315">Glutamine amidotransferase</keyword>
<keyword evidence="5" id="KW-0808">Transferase</keyword>
<dbReference type="Gene3D" id="3.60.20.10">
    <property type="entry name" value="Glutamine Phosphoribosylpyrophosphate, subunit 1, domain 1"/>
    <property type="match status" value="1"/>
</dbReference>
<protein>
    <recommendedName>
        <fullName evidence="3">Glutamine--fructose-6-phosphate aminotransferase [isomerizing]</fullName>
        <ecNumber evidence="2">2.6.1.16</ecNumber>
    </recommendedName>
</protein>
<keyword evidence="4" id="KW-0032">Aminotransferase</keyword>
<dbReference type="GO" id="GO:0006047">
    <property type="term" value="P:UDP-N-acetylglucosamine metabolic process"/>
    <property type="evidence" value="ECO:0007669"/>
    <property type="project" value="TreeGrafter"/>
</dbReference>
<gene>
    <name evidence="10" type="ORF">A3C26_02450</name>
</gene>
<dbReference type="InterPro" id="IPR029055">
    <property type="entry name" value="Ntn_hydrolases_N"/>
</dbReference>
<dbReference type="InterPro" id="IPR046348">
    <property type="entry name" value="SIS_dom_sf"/>
</dbReference>
<dbReference type="SUPFAM" id="SSF56235">
    <property type="entry name" value="N-terminal nucleophile aminohydrolases (Ntn hydrolases)"/>
    <property type="match status" value="1"/>
</dbReference>
<dbReference type="InterPro" id="IPR001347">
    <property type="entry name" value="SIS_dom"/>
</dbReference>
<organism evidence="10 11">
    <name type="scientific">Candidatus Daviesbacteria bacterium RIFCSPHIGHO2_02_FULL_39_12</name>
    <dbReference type="NCBI Taxonomy" id="1797770"/>
    <lineage>
        <taxon>Bacteria</taxon>
        <taxon>Candidatus Daviesiibacteriota</taxon>
    </lineage>
</organism>
<accession>A0A1F5J9G0</accession>
<evidence type="ECO:0000256" key="2">
    <source>
        <dbReference type="ARBA" id="ARBA00012916"/>
    </source>
</evidence>
<evidence type="ECO:0000256" key="5">
    <source>
        <dbReference type="ARBA" id="ARBA00022679"/>
    </source>
</evidence>
<dbReference type="NCBIfam" id="NF001484">
    <property type="entry name" value="PRK00331.1"/>
    <property type="match status" value="1"/>
</dbReference>
<evidence type="ECO:0000256" key="7">
    <source>
        <dbReference type="ARBA" id="ARBA00022962"/>
    </source>
</evidence>
<evidence type="ECO:0000259" key="8">
    <source>
        <dbReference type="PROSITE" id="PS51278"/>
    </source>
</evidence>
<dbReference type="CDD" id="cd00714">
    <property type="entry name" value="GFAT"/>
    <property type="match status" value="1"/>
</dbReference>
<dbReference type="GO" id="GO:0006487">
    <property type="term" value="P:protein N-linked glycosylation"/>
    <property type="evidence" value="ECO:0007669"/>
    <property type="project" value="TreeGrafter"/>
</dbReference>
<evidence type="ECO:0000256" key="1">
    <source>
        <dbReference type="ARBA" id="ARBA00001031"/>
    </source>
</evidence>
<dbReference type="EMBL" id="MFCX01000030">
    <property type="protein sequence ID" value="OGE25218.1"/>
    <property type="molecule type" value="Genomic_DNA"/>
</dbReference>
<dbReference type="InterPro" id="IPR017932">
    <property type="entry name" value="GATase_2_dom"/>
</dbReference>
<proteinExistence type="predicted"/>
<dbReference type="InterPro" id="IPR047084">
    <property type="entry name" value="GFAT_N"/>
</dbReference>
<feature type="domain" description="Glutamine amidotransferase type-2" evidence="8">
    <location>
        <begin position="2"/>
        <end position="209"/>
    </location>
</feature>
<comment type="catalytic activity">
    <reaction evidence="1">
        <text>D-fructose 6-phosphate + L-glutamine = D-glucosamine 6-phosphate + L-glutamate</text>
        <dbReference type="Rhea" id="RHEA:13237"/>
        <dbReference type="ChEBI" id="CHEBI:29985"/>
        <dbReference type="ChEBI" id="CHEBI:58359"/>
        <dbReference type="ChEBI" id="CHEBI:58725"/>
        <dbReference type="ChEBI" id="CHEBI:61527"/>
        <dbReference type="EC" id="2.6.1.16"/>
    </reaction>
</comment>
<dbReference type="CDD" id="cd05009">
    <property type="entry name" value="SIS_GlmS_GlmD_2"/>
    <property type="match status" value="1"/>
</dbReference>
<dbReference type="InterPro" id="IPR035466">
    <property type="entry name" value="GlmS/AgaS_SIS"/>
</dbReference>
<evidence type="ECO:0000256" key="3">
    <source>
        <dbReference type="ARBA" id="ARBA00016090"/>
    </source>
</evidence>
<dbReference type="PROSITE" id="PS51464">
    <property type="entry name" value="SIS"/>
    <property type="match status" value="2"/>
</dbReference>
<dbReference type="InterPro" id="IPR005855">
    <property type="entry name" value="GFAT"/>
</dbReference>
<dbReference type="Proteomes" id="UP000177042">
    <property type="component" value="Unassembled WGS sequence"/>
</dbReference>
<dbReference type="PANTHER" id="PTHR10937:SF0">
    <property type="entry name" value="GLUTAMINE--FRUCTOSE-6-PHOSPHATE TRANSAMINASE (ISOMERIZING)"/>
    <property type="match status" value="1"/>
</dbReference>
<dbReference type="EC" id="2.6.1.16" evidence="2"/>
<feature type="domain" description="SIS" evidence="9">
    <location>
        <begin position="432"/>
        <end position="568"/>
    </location>
</feature>
<dbReference type="SUPFAM" id="SSF53697">
    <property type="entry name" value="SIS domain"/>
    <property type="match status" value="1"/>
</dbReference>
<dbReference type="AlphaFoldDB" id="A0A1F5J9G0"/>
<dbReference type="PROSITE" id="PS51278">
    <property type="entry name" value="GATASE_TYPE_2"/>
    <property type="match status" value="1"/>
</dbReference>
<feature type="domain" description="SIS" evidence="9">
    <location>
        <begin position="268"/>
        <end position="407"/>
    </location>
</feature>
<evidence type="ECO:0000256" key="6">
    <source>
        <dbReference type="ARBA" id="ARBA00022737"/>
    </source>
</evidence>
<comment type="caution">
    <text evidence="10">The sequence shown here is derived from an EMBL/GenBank/DDBJ whole genome shotgun (WGS) entry which is preliminary data.</text>
</comment>
<dbReference type="Gene3D" id="3.40.50.10490">
    <property type="entry name" value="Glucose-6-phosphate isomerase like protein, domain 1"/>
    <property type="match status" value="2"/>
</dbReference>